<feature type="compositionally biased region" description="Polar residues" evidence="5">
    <location>
        <begin position="414"/>
        <end position="440"/>
    </location>
</feature>
<dbReference type="InterPro" id="IPR020472">
    <property type="entry name" value="WD40_PAC1"/>
</dbReference>
<dbReference type="PRINTS" id="PR00320">
    <property type="entry name" value="GPROTEINBRPT"/>
</dbReference>
<keyword evidence="8" id="KW-1185">Reference proteome</keyword>
<evidence type="ECO:0000256" key="3">
    <source>
        <dbReference type="ARBA" id="ARBA00040876"/>
    </source>
</evidence>
<dbReference type="InterPro" id="IPR027796">
    <property type="entry name" value="OTT_1508_deam-like"/>
</dbReference>
<dbReference type="Pfam" id="PF14441">
    <property type="entry name" value="OTT_1508_deam"/>
    <property type="match status" value="1"/>
</dbReference>
<dbReference type="InterPro" id="IPR022052">
    <property type="entry name" value="Histone-bd_RBBP4-like_N"/>
</dbReference>
<feature type="domain" description="Histone-binding protein RBBP4-like N-terminal" evidence="6">
    <location>
        <begin position="97"/>
        <end position="158"/>
    </location>
</feature>
<evidence type="ECO:0000256" key="5">
    <source>
        <dbReference type="SAM" id="MobiDB-lite"/>
    </source>
</evidence>
<evidence type="ECO:0000313" key="8">
    <source>
        <dbReference type="Proteomes" id="UP000044602"/>
    </source>
</evidence>
<proteinExistence type="predicted"/>
<feature type="region of interest" description="Disordered" evidence="5">
    <location>
        <begin position="384"/>
        <end position="440"/>
    </location>
</feature>
<dbReference type="PROSITE" id="PS50082">
    <property type="entry name" value="WD_REPEATS_2"/>
    <property type="match status" value="4"/>
</dbReference>
<dbReference type="GO" id="GO:0005730">
    <property type="term" value="C:nucleolus"/>
    <property type="evidence" value="ECO:0007669"/>
    <property type="project" value="TreeGrafter"/>
</dbReference>
<feature type="compositionally biased region" description="Basic and acidic residues" evidence="5">
    <location>
        <begin position="17"/>
        <end position="26"/>
    </location>
</feature>
<evidence type="ECO:0000256" key="2">
    <source>
        <dbReference type="ARBA" id="ARBA00022737"/>
    </source>
</evidence>
<dbReference type="Pfam" id="PF00400">
    <property type="entry name" value="WD40"/>
    <property type="match status" value="4"/>
</dbReference>
<protein>
    <recommendedName>
        <fullName evidence="3">Glutamate-rich WD repeat-containing protein 1</fullName>
    </recommendedName>
</protein>
<sequence length="1575" mass="174087">MSKRTADTEMGDGPLKAGDRPEKMDVDGDNEMGEFEDEFEDEFESESEDEILEAGVDGRPDAEREAEEKGAMEVDQGTFIVGRSKLEPGQTLAPDLTTYQMLHNLNTPWPCLSFDLLRDNLGDNRKVYPATMYSVSGTQAASDRAEENGLMVMKFSGLSRMDKLEEDESDEEEDDDDDEDSDPILESKTIPLNSTTNRIRAHQIPSQDASRPPTTLTATMTESTNVFIHDITPHLTSFDNPGTTITAQQNKPVSTIRAHKAEGYAVDWSPIVPGGKLLTGDNDGLIYATTRTDGGGFVTDTRPFQGHTSSVEDIQWSPSEQSVFASASSDGTVRIWDVRSKSRKPALTVQVYPATMYSVSGTQAASDRAEENGLMVMKFSGLSRMDKLEEDDEDEEEDDDDDEDSDPILESKTIPLNSTTNRVRAHQIPSQDASRPPTTLTATMTESTNVFIHDITPHITSFDNPGTTITAQQNKPVSTIRAHKAEGYAVDWSPIVPGGKLLTGDNDGLIYATTRTDGGGFVTDTRPFQGHTSSVEDIQWSPSEQSVFASASSDGTVRIWDVRSKSRKPALTVQVSDTDLNVLSWSRQTTHLLASGADDGVFGVWDLRHWKGTGDKPTPIASFDYHKEQITSVEWHPSDDSIIAVAAGDNTVTLWDLAVELDDEESKDTGGVKDVPPQLLFVHYLSNVKELHWHPQITGSLVATGDEFSIFPLPGSSIWDTTLEAIFRSNVVALERQTNAVPLDCQLFPVSSWDPVSEKSASYQLSLLQEQQLADDLSFIAAVGEGAQSVAAATIQESTHLFKGSSRPCLRFTVASVDAIDESAQRFLNGIFKSLSTVTTSNQGAVLQDIFGQIAGYHSQRLLNRLRSVRWIKPTYLARTHKKPLFADFENLKHRARLLYGRSERSQRVNVEAHLASLASVLEAFEVAPEGGPAAEAQQRLDLIRACFDFCVSKEVAEFLHRLQKVRATSQIQACLKTLHQVEKIAAYHRIPKTLTDYALKFSGLFGDVELLFLTPYEATPIEVAYQPWAASTHVHAEVMLSEQITSVEWHPSDDSIIAVAAGDNTVTLWDLAVELDDEESKDTGGVKDVPPQLLFVHYLSNVKELHWHPHITGSLVATGDEFSIFLMSGHARQPTRTALPGSSIWDTTPEATFRSNVVALERQTNAVPLDCQLFPVSSWDPVSEKSASYQLSLLQEQQLADDLSFIAAVGEGAQSVAAATVQESTHLSNGSSRPSLRFTVASVDAIDESAQSFLNGIFKCLSTVARGNQSAVLQDIFGQIAGHHSQRLLNRLRSVRWTKPTYLARTHKKPLFADFENLKHRAQLLYARSERSQRVNIEARLASLASVLEAFEVAPEGGPAAEAQQRLDLIRACFDFCVSKEVAGFLHRLQKVRATSQIQACLKTLHQVEKIAAYYRIPTTLTDYALKFSGLFGDVELIFLTPYEATPIEVAYQPWAASTHIHAEVMLSVYHDLNGATGAFLTRPRCMGASKYLCYLCYLFIRRHGSYFPSSTHGACYDQWTIPDLAEYPHEMRERYQGIIHGMNHDVVEAIKSATRRPEPMTSRENLIDAYQAT</sequence>
<dbReference type="GO" id="GO:0042254">
    <property type="term" value="P:ribosome biogenesis"/>
    <property type="evidence" value="ECO:0007669"/>
    <property type="project" value="TreeGrafter"/>
</dbReference>
<keyword evidence="1 4" id="KW-0853">WD repeat</keyword>
<feature type="repeat" description="WD" evidence="4">
    <location>
        <begin position="623"/>
        <end position="657"/>
    </location>
</feature>
<feature type="repeat" description="WD" evidence="4">
    <location>
        <begin position="304"/>
        <end position="346"/>
    </location>
</feature>
<evidence type="ECO:0000256" key="4">
    <source>
        <dbReference type="PROSITE-ProRule" id="PRU00221"/>
    </source>
</evidence>
<dbReference type="InterPro" id="IPR001680">
    <property type="entry name" value="WD40_rpt"/>
</dbReference>
<dbReference type="InterPro" id="IPR036322">
    <property type="entry name" value="WD40_repeat_dom_sf"/>
</dbReference>
<evidence type="ECO:0000313" key="7">
    <source>
        <dbReference type="EMBL" id="CRK15513.1"/>
    </source>
</evidence>
<dbReference type="STRING" id="100787.A0A0G4L0E9"/>
<feature type="compositionally biased region" description="Acidic residues" evidence="5">
    <location>
        <begin position="27"/>
        <end position="52"/>
    </location>
</feature>
<dbReference type="PANTHER" id="PTHR45903:SF1">
    <property type="entry name" value="GLUTAMATE-RICH WD REPEAT-CONTAINING PROTEIN 1"/>
    <property type="match status" value="1"/>
</dbReference>
<feature type="region of interest" description="Disordered" evidence="5">
    <location>
        <begin position="1"/>
        <end position="71"/>
    </location>
</feature>
<feature type="region of interest" description="Disordered" evidence="5">
    <location>
        <begin position="1556"/>
        <end position="1575"/>
    </location>
</feature>
<dbReference type="InterPro" id="IPR015943">
    <property type="entry name" value="WD40/YVTN_repeat-like_dom_sf"/>
</dbReference>
<keyword evidence="2" id="KW-0677">Repeat</keyword>
<organism evidence="7 8">
    <name type="scientific">Verticillium longisporum</name>
    <name type="common">Verticillium dahliae var. longisporum</name>
    <dbReference type="NCBI Taxonomy" id="100787"/>
    <lineage>
        <taxon>Eukaryota</taxon>
        <taxon>Fungi</taxon>
        <taxon>Dikarya</taxon>
        <taxon>Ascomycota</taxon>
        <taxon>Pezizomycotina</taxon>
        <taxon>Sordariomycetes</taxon>
        <taxon>Hypocreomycetidae</taxon>
        <taxon>Glomerellales</taxon>
        <taxon>Plectosphaerellaceae</taxon>
        <taxon>Verticillium</taxon>
    </lineage>
</organism>
<feature type="compositionally biased region" description="Acidic residues" evidence="5">
    <location>
        <begin position="164"/>
        <end position="183"/>
    </location>
</feature>
<dbReference type="Gene3D" id="2.130.10.10">
    <property type="entry name" value="YVTN repeat-like/Quinoprotein amine dehydrogenase"/>
    <property type="match status" value="3"/>
</dbReference>
<gene>
    <name evidence="7" type="ORF">BN1708_002754</name>
</gene>
<feature type="repeat" description="WD" evidence="4">
    <location>
        <begin position="528"/>
        <end position="570"/>
    </location>
</feature>
<reference evidence="7 8" key="1">
    <citation type="submission" date="2015-05" db="EMBL/GenBank/DDBJ databases">
        <authorList>
            <person name="Wang D.B."/>
            <person name="Wang M."/>
        </authorList>
    </citation>
    <scope>NUCLEOTIDE SEQUENCE [LARGE SCALE GENOMIC DNA]</scope>
    <source>
        <strain evidence="7">VL1</strain>
    </source>
</reference>
<dbReference type="PANTHER" id="PTHR45903">
    <property type="entry name" value="GLUTAMATE-RICH WD REPEAT-CONTAINING PROTEIN 1"/>
    <property type="match status" value="1"/>
</dbReference>
<feature type="compositionally biased region" description="Acidic residues" evidence="5">
    <location>
        <begin position="388"/>
        <end position="407"/>
    </location>
</feature>
<feature type="repeat" description="WD" evidence="4">
    <location>
        <begin position="1045"/>
        <end position="1072"/>
    </location>
</feature>
<dbReference type="SUPFAM" id="SSF50978">
    <property type="entry name" value="WD40 repeat-like"/>
    <property type="match status" value="3"/>
</dbReference>
<dbReference type="Proteomes" id="UP000044602">
    <property type="component" value="Unassembled WGS sequence"/>
</dbReference>
<dbReference type="EMBL" id="CVQH01006668">
    <property type="protein sequence ID" value="CRK15513.1"/>
    <property type="molecule type" value="Genomic_DNA"/>
</dbReference>
<feature type="compositionally biased region" description="Basic and acidic residues" evidence="5">
    <location>
        <begin position="56"/>
        <end position="71"/>
    </location>
</feature>
<feature type="region of interest" description="Disordered" evidence="5">
    <location>
        <begin position="160"/>
        <end position="216"/>
    </location>
</feature>
<dbReference type="PROSITE" id="PS50294">
    <property type="entry name" value="WD_REPEATS_REGION"/>
    <property type="match status" value="3"/>
</dbReference>
<accession>A0A0G4L0E9</accession>
<dbReference type="SMART" id="SM00320">
    <property type="entry name" value="WD40"/>
    <property type="match status" value="7"/>
</dbReference>
<feature type="compositionally biased region" description="Polar residues" evidence="5">
    <location>
        <begin position="190"/>
        <end position="216"/>
    </location>
</feature>
<dbReference type="Pfam" id="PF12265">
    <property type="entry name" value="CAF1C_H4-bd"/>
    <property type="match status" value="1"/>
</dbReference>
<name>A0A0G4L0E9_VERLO</name>
<evidence type="ECO:0000259" key="6">
    <source>
        <dbReference type="Pfam" id="PF12265"/>
    </source>
</evidence>
<dbReference type="InterPro" id="IPR051972">
    <property type="entry name" value="Glutamate-rich_WD_repeat"/>
</dbReference>
<evidence type="ECO:0000256" key="1">
    <source>
        <dbReference type="ARBA" id="ARBA00022574"/>
    </source>
</evidence>